<proteinExistence type="inferred from homology"/>
<protein>
    <recommendedName>
        <fullName evidence="1">Vacuolar protein-sorting-associated protein 36</fullName>
    </recommendedName>
    <alternativeName>
        <fullName evidence="1">ESCRT-II complex subunit VPS36</fullName>
    </alternativeName>
</protein>
<keyword evidence="1" id="KW-0967">Endosome</keyword>
<dbReference type="InterPro" id="IPR036390">
    <property type="entry name" value="WH_DNA-bd_sf"/>
</dbReference>
<reference evidence="3" key="1">
    <citation type="submission" date="2022-07" db="EMBL/GenBank/DDBJ databases">
        <title>Evaluation of T. orientalis genome assembly methods using nanopore sequencing and analysis of variation between genomes.</title>
        <authorList>
            <person name="Yam J."/>
            <person name="Micallef M.L."/>
            <person name="Liu M."/>
            <person name="Djordjevic S.P."/>
            <person name="Bogema D.R."/>
            <person name="Jenkins C."/>
        </authorList>
    </citation>
    <scope>NUCLEOTIDE SEQUENCE</scope>
    <source>
        <strain evidence="3">Goon Nure</strain>
    </source>
</reference>
<accession>A0A976MAH4</accession>
<dbReference type="Proteomes" id="UP000244811">
    <property type="component" value="Chromosome 1"/>
</dbReference>
<dbReference type="InterPro" id="IPR037855">
    <property type="entry name" value="Vps36"/>
</dbReference>
<comment type="function">
    <text evidence="1">Component of the ESCRT-II complex (endosomal sorting complex required for transport II), which is required for multivesicular body (MVB) formation and sorting of endosomal cargo proteins into MVBs.</text>
</comment>
<keyword evidence="1" id="KW-0963">Cytoplasm</keyword>
<keyword evidence="2" id="KW-0812">Transmembrane</keyword>
<evidence type="ECO:0000313" key="4">
    <source>
        <dbReference type="Proteomes" id="UP000244811"/>
    </source>
</evidence>
<dbReference type="InterPro" id="IPR040608">
    <property type="entry name" value="Snf8/Vps36"/>
</dbReference>
<keyword evidence="2" id="KW-0472">Membrane</keyword>
<organism evidence="3 4">
    <name type="scientific">Theileria orientalis</name>
    <dbReference type="NCBI Taxonomy" id="68886"/>
    <lineage>
        <taxon>Eukaryota</taxon>
        <taxon>Sar</taxon>
        <taxon>Alveolata</taxon>
        <taxon>Apicomplexa</taxon>
        <taxon>Aconoidasida</taxon>
        <taxon>Piroplasmida</taxon>
        <taxon>Theileriidae</taxon>
        <taxon>Theileria</taxon>
    </lineage>
</organism>
<keyword evidence="1" id="KW-0813">Transport</keyword>
<keyword evidence="2" id="KW-1133">Transmembrane helix</keyword>
<dbReference type="AlphaFoldDB" id="A0A976MAH4"/>
<evidence type="ECO:0000256" key="2">
    <source>
        <dbReference type="SAM" id="Phobius"/>
    </source>
</evidence>
<evidence type="ECO:0000313" key="3">
    <source>
        <dbReference type="EMBL" id="UKK00722.2"/>
    </source>
</evidence>
<feature type="transmembrane region" description="Helical" evidence="2">
    <location>
        <begin position="148"/>
        <end position="166"/>
    </location>
</feature>
<dbReference type="GO" id="GO:0031902">
    <property type="term" value="C:late endosome membrane"/>
    <property type="evidence" value="ECO:0007669"/>
    <property type="project" value="UniProtKB-UniRule"/>
</dbReference>
<dbReference type="GO" id="GO:0032266">
    <property type="term" value="F:phosphatidylinositol-3-phosphate binding"/>
    <property type="evidence" value="ECO:0007669"/>
    <property type="project" value="UniProtKB-UniRule"/>
</dbReference>
<name>A0A976MAH4_THEOR</name>
<dbReference type="GO" id="GO:0043328">
    <property type="term" value="P:protein transport to vacuole involved in ubiquitin-dependent protein catabolic process via the multivesicular body sorting pathway"/>
    <property type="evidence" value="ECO:0007669"/>
    <property type="project" value="UniProtKB-UniRule"/>
</dbReference>
<dbReference type="PANTHER" id="PTHR13128">
    <property type="entry name" value="VACUOLAR PROTEIN-SORTING-ASSOCIATED PROTEIN 36"/>
    <property type="match status" value="1"/>
</dbReference>
<feature type="transmembrane region" description="Helical" evidence="2">
    <location>
        <begin position="172"/>
        <end position="192"/>
    </location>
</feature>
<comment type="subunit">
    <text evidence="1">Component of the endosomal sorting complex required for transport II (ESCRT-II).</text>
</comment>
<keyword evidence="1" id="KW-0653">Protein transport</keyword>
<dbReference type="SUPFAM" id="SSF46785">
    <property type="entry name" value="Winged helix' DNA-binding domain"/>
    <property type="match status" value="1"/>
</dbReference>
<dbReference type="GO" id="GO:0043130">
    <property type="term" value="F:ubiquitin binding"/>
    <property type="evidence" value="ECO:0007669"/>
    <property type="project" value="UniProtKB-UniRule"/>
</dbReference>
<dbReference type="Pfam" id="PF04157">
    <property type="entry name" value="EAP30"/>
    <property type="match status" value="1"/>
</dbReference>
<dbReference type="GO" id="GO:0000814">
    <property type="term" value="C:ESCRT II complex"/>
    <property type="evidence" value="ECO:0007669"/>
    <property type="project" value="UniProtKB-UniRule"/>
</dbReference>
<evidence type="ECO:0000256" key="1">
    <source>
        <dbReference type="RuleBase" id="RU367095"/>
    </source>
</evidence>
<dbReference type="EMBL" id="CP056069">
    <property type="protein sequence ID" value="UKK00722.2"/>
    <property type="molecule type" value="Genomic_DNA"/>
</dbReference>
<comment type="similarity">
    <text evidence="1">Belongs to the VPS36 family.</text>
</comment>
<dbReference type="Gene3D" id="1.10.10.10">
    <property type="entry name" value="Winged helix-like DNA-binding domain superfamily/Winged helix DNA-binding domain"/>
    <property type="match status" value="1"/>
</dbReference>
<dbReference type="InterPro" id="IPR036388">
    <property type="entry name" value="WH-like_DNA-bd_sf"/>
</dbReference>
<comment type="subcellular location">
    <subcellularLocation>
        <location evidence="1">Cytoplasm</location>
    </subcellularLocation>
    <subcellularLocation>
        <location evidence="1">Endosome</location>
    </subcellularLocation>
</comment>
<dbReference type="PANTHER" id="PTHR13128:SF12">
    <property type="entry name" value="VACUOLAR PROTEIN-SORTING-ASSOCIATED PROTEIN 36"/>
    <property type="match status" value="1"/>
</dbReference>
<sequence>MRFFSDLTSSYLRSMFNNKFNFPRSNLYETYFGLKGENSISIRNFSTRSKNDLLKDWKNYREASRSFLTTSLSSSKYSYDPNSLSTLPKSYESHIQNDVKFRSCLGVNPLFTHYVNPLSIVKFTTKYLLSFRFFFIYMARTTFQAARPLLAFCVFGEIMKLVLANLSGGLPAYLFSFVLAFEVFYFFLQLYISYTFLMMFFTVIDKLVEETVLVLEELKVGIGVLKRFYDCSDGVLTSYRLSFKYYNNRARTVFISSITSVKISNAFFQEYILLQSGPIRYYISCSETEKLYSELLRLIKLNEENQVLNRTMTIGGISRVESSKKEKIEEAASVQSSISNLKELRKKTQTVKNVLVKLSKCEREGFNKSIDQIFKKLGVENVFKLKEETVDKDIMEQVKKLANVFLSKNETVMLYELYCATNRLTLSSLLKPAEFFEYIRTLESQGHCKVHKIGRTYLLTKITKDDGEEGLCKDLVQLIRSGPTDCSRLSREKNISTSLAMVKLNVAEKSGLIVRDDAVGQAYYYYNHFVTYQIM</sequence>
<gene>
    <name evidence="3" type="ORF">MACK_000796</name>
</gene>